<proteinExistence type="predicted"/>
<name>A0A8H4VI99_9AGAR</name>
<comment type="caution">
    <text evidence="2">The sequence shown here is derived from an EMBL/GenBank/DDBJ whole genome shotgun (WGS) entry which is preliminary data.</text>
</comment>
<sequence length="540" mass="61858">MDSTAIDIVQDDPGSHISSLCLRGNLSYFHACREIANLEREADEASKKLAEIFERLANAKSKANYIRSTMLAKLPNEILSMIFCAAWSAVDPSPRERGRFQCYVEPQEESRLSVALLVAGVCQKWRAIALSLPHLWADVRIFIHRQKGDRALSVLRDILERSKRADLTIRLFSPINGDIMHNKIQPALAMLHKEVQRWRSLQVCASHAVIRDFFKPPVDLSGVHSLYVRSDNDDRDRPFALLFPLWRNKNLRPQHVSFSKSIMADVTISWDRVTHVVAARFTVDQAMTVIRSAPLLTSLELIQPDEQERPRRLYSPNFVHENLQRVTYTATERCASGGESVFSFNVFPALKIVDYHTIHSYDEDSFLEHLIRNKPPIRELKLSGSPYEWYHVLQALKAISPTLVRLDFWPNEQGWDESQYDEIFELLAAANSFPPPPPSNDGTDSNDDQEMFLPHLEYLSFSSLWPFAWDMIPFFFGLPSDPHRRPLKEFVFDGPDDVIPKEDLPALLDCWKAGFVVRTGDNRDLIQEALKFHSSTTTST</sequence>
<evidence type="ECO:0008006" key="4">
    <source>
        <dbReference type="Google" id="ProtNLM"/>
    </source>
</evidence>
<evidence type="ECO:0000313" key="3">
    <source>
        <dbReference type="Proteomes" id="UP000521872"/>
    </source>
</evidence>
<dbReference type="EMBL" id="JAACJL010000058">
    <property type="protein sequence ID" value="KAF4610482.1"/>
    <property type="molecule type" value="Genomic_DNA"/>
</dbReference>
<keyword evidence="3" id="KW-1185">Reference proteome</keyword>
<accession>A0A8H4VI99</accession>
<organism evidence="2 3">
    <name type="scientific">Agrocybe pediades</name>
    <dbReference type="NCBI Taxonomy" id="84607"/>
    <lineage>
        <taxon>Eukaryota</taxon>
        <taxon>Fungi</taxon>
        <taxon>Dikarya</taxon>
        <taxon>Basidiomycota</taxon>
        <taxon>Agaricomycotina</taxon>
        <taxon>Agaricomycetes</taxon>
        <taxon>Agaricomycetidae</taxon>
        <taxon>Agaricales</taxon>
        <taxon>Agaricineae</taxon>
        <taxon>Strophariaceae</taxon>
        <taxon>Agrocybe</taxon>
    </lineage>
</organism>
<keyword evidence="1" id="KW-0175">Coiled coil</keyword>
<protein>
    <recommendedName>
        <fullName evidence="4">F-box domain-containing protein</fullName>
    </recommendedName>
</protein>
<evidence type="ECO:0000256" key="1">
    <source>
        <dbReference type="SAM" id="Coils"/>
    </source>
</evidence>
<dbReference type="Proteomes" id="UP000521872">
    <property type="component" value="Unassembled WGS sequence"/>
</dbReference>
<gene>
    <name evidence="2" type="ORF">D9613_006761</name>
</gene>
<reference evidence="2 3" key="1">
    <citation type="submission" date="2019-12" db="EMBL/GenBank/DDBJ databases">
        <authorList>
            <person name="Floudas D."/>
            <person name="Bentzer J."/>
            <person name="Ahren D."/>
            <person name="Johansson T."/>
            <person name="Persson P."/>
            <person name="Tunlid A."/>
        </authorList>
    </citation>
    <scope>NUCLEOTIDE SEQUENCE [LARGE SCALE GENOMIC DNA]</scope>
    <source>
        <strain evidence="2 3">CBS 102.39</strain>
    </source>
</reference>
<evidence type="ECO:0000313" key="2">
    <source>
        <dbReference type="EMBL" id="KAF4610482.1"/>
    </source>
</evidence>
<dbReference type="AlphaFoldDB" id="A0A8H4VI99"/>
<feature type="coiled-coil region" evidence="1">
    <location>
        <begin position="28"/>
        <end position="62"/>
    </location>
</feature>